<accession>A0A6P5J3I7</accession>
<feature type="transmembrane region" description="Helical" evidence="1">
    <location>
        <begin position="476"/>
        <end position="505"/>
    </location>
</feature>
<keyword evidence="1" id="KW-0472">Membrane</keyword>
<protein>
    <submittedName>
        <fullName evidence="4">Cyclic nucleotide-binding domain-containing protein 1 isoform X1</fullName>
    </submittedName>
</protein>
<keyword evidence="3" id="KW-1185">Reference proteome</keyword>
<reference evidence="4" key="1">
    <citation type="submission" date="2025-08" db="UniProtKB">
        <authorList>
            <consortium name="RefSeq"/>
        </authorList>
    </citation>
    <scope>IDENTIFICATION</scope>
    <source>
        <tissue evidence="4">Spleen</tissue>
    </source>
</reference>
<evidence type="ECO:0000313" key="4">
    <source>
        <dbReference type="RefSeq" id="XP_020825751.1"/>
    </source>
</evidence>
<dbReference type="SUPFAM" id="SSF51206">
    <property type="entry name" value="cAMP-binding domain-like"/>
    <property type="match status" value="2"/>
</dbReference>
<dbReference type="InParanoid" id="A0A6P5J3I7"/>
<dbReference type="PANTHER" id="PTHR23011:SF32">
    <property type="entry name" value="CYCLIC NUCLEOTIDE-BINDING DOMAIN-CONTAINING PROTEIN 1"/>
    <property type="match status" value="1"/>
</dbReference>
<dbReference type="AlphaFoldDB" id="A0A6P5J3I7"/>
<evidence type="ECO:0000259" key="2">
    <source>
        <dbReference type="PROSITE" id="PS50042"/>
    </source>
</evidence>
<dbReference type="InterPro" id="IPR018490">
    <property type="entry name" value="cNMP-bd_dom_sf"/>
</dbReference>
<dbReference type="CTD" id="168975"/>
<dbReference type="KEGG" id="pcw:110196734"/>
<dbReference type="PROSITE" id="PS50042">
    <property type="entry name" value="CNMP_BINDING_3"/>
    <property type="match status" value="1"/>
</dbReference>
<dbReference type="GeneID" id="110196734"/>
<dbReference type="CDD" id="cd00038">
    <property type="entry name" value="CAP_ED"/>
    <property type="match status" value="1"/>
</dbReference>
<dbReference type="PANTHER" id="PTHR23011">
    <property type="entry name" value="CYCLIC NUCLEOTIDE-BINDING DOMAIN CONTAINING PROTEIN"/>
    <property type="match status" value="1"/>
</dbReference>
<proteinExistence type="predicted"/>
<dbReference type="RefSeq" id="XP_020825751.1">
    <property type="nucleotide sequence ID" value="XM_020970092.1"/>
</dbReference>
<dbReference type="FunCoup" id="A0A6P5J3I7">
    <property type="interactions" value="38"/>
</dbReference>
<sequence>MPLSSISQSILTLMEGIPPLPPQGVLKLKSSKLIDYEQLEKLCEIKGLKAGKGAQSTKEAHENFMKHYKKIFQKEKRILPYLPTSPAKMASFARPGAGPMDDNFHNIGFYIRDIHCQTSAELALQFKDKLEEFITVLKKLPIHRSHAERRFVYKMMKTMPDLSSQLTRGDFKALSQNITSETWVKGTTVIANEGFYIILKGSVQPRSKVYKKMIELVPADFLSEPSSEYLSEEEFFQENPLAEYHSFVYPHYIILGPWNGFGTLIELPEPKLGSNLYSLIMEEDCELLKINAKEYAKIKEEQVKMEKLTREQLIHKCPYYRNWPKLSVDELTVHIKWRRYPPGHVLVKDGEIISFVAYIQSGFCKVYREVIGLMKYQLRKMKKKRRRVFMGKLQEKESFGEISVLLQIPFTCTIITGSEVELGIINAEDMLELDWVTRKLVLQTAEQTFGYLTDLSVTISTFQKVADTRFLCRTEMMMIMMMMMMTVTAVVLVMMTMTIHMYIALCGLKMLSTQLVCERDSASIIFHFLEHRTESSRRKVTFLRSHKE</sequence>
<gene>
    <name evidence="4" type="primary">CNBD1</name>
</gene>
<dbReference type="Proteomes" id="UP000515140">
    <property type="component" value="Unplaced"/>
</dbReference>
<name>A0A6P5J3I7_PHACI</name>
<dbReference type="Gene3D" id="2.60.120.10">
    <property type="entry name" value="Jelly Rolls"/>
    <property type="match status" value="2"/>
</dbReference>
<dbReference type="Pfam" id="PF00027">
    <property type="entry name" value="cNMP_binding"/>
    <property type="match status" value="1"/>
</dbReference>
<evidence type="ECO:0000256" key="1">
    <source>
        <dbReference type="SAM" id="Phobius"/>
    </source>
</evidence>
<feature type="domain" description="Cyclic nucleotide-binding" evidence="2">
    <location>
        <begin position="319"/>
        <end position="433"/>
    </location>
</feature>
<dbReference type="InterPro" id="IPR000595">
    <property type="entry name" value="cNMP-bd_dom"/>
</dbReference>
<dbReference type="InterPro" id="IPR014710">
    <property type="entry name" value="RmlC-like_jellyroll"/>
</dbReference>
<keyword evidence="1" id="KW-0812">Transmembrane</keyword>
<evidence type="ECO:0000313" key="3">
    <source>
        <dbReference type="Proteomes" id="UP000515140"/>
    </source>
</evidence>
<organism evidence="3 4">
    <name type="scientific">Phascolarctos cinereus</name>
    <name type="common">Koala</name>
    <dbReference type="NCBI Taxonomy" id="38626"/>
    <lineage>
        <taxon>Eukaryota</taxon>
        <taxon>Metazoa</taxon>
        <taxon>Chordata</taxon>
        <taxon>Craniata</taxon>
        <taxon>Vertebrata</taxon>
        <taxon>Euteleostomi</taxon>
        <taxon>Mammalia</taxon>
        <taxon>Metatheria</taxon>
        <taxon>Diprotodontia</taxon>
        <taxon>Phascolarctidae</taxon>
        <taxon>Phascolarctos</taxon>
    </lineage>
</organism>
<keyword evidence="1" id="KW-1133">Transmembrane helix</keyword>
<dbReference type="SMART" id="SM00100">
    <property type="entry name" value="cNMP"/>
    <property type="match status" value="1"/>
</dbReference>